<proteinExistence type="predicted"/>
<dbReference type="GO" id="GO:0004540">
    <property type="term" value="F:RNA nuclease activity"/>
    <property type="evidence" value="ECO:0007669"/>
    <property type="project" value="InterPro"/>
</dbReference>
<dbReference type="EMBL" id="BOMB01000012">
    <property type="protein sequence ID" value="GID11220.1"/>
    <property type="molecule type" value="Genomic_DNA"/>
</dbReference>
<dbReference type="PANTHER" id="PTHR23355:SF9">
    <property type="entry name" value="DIS3-LIKE EXONUCLEASE 2"/>
    <property type="match status" value="1"/>
</dbReference>
<feature type="domain" description="RNB" evidence="1">
    <location>
        <begin position="50"/>
        <end position="367"/>
    </location>
</feature>
<evidence type="ECO:0000313" key="2">
    <source>
        <dbReference type="EMBL" id="GID11220.1"/>
    </source>
</evidence>
<sequence length="466" mass="49502">MVTRGVQRARIHAPRIDFGALRRELELPDEFPPEVRRAAEEAATAGRPPARDRTDVPLVTLDPVGSRDLDQAMGLVRRRGGYRLHYAIADVASFVAPGGALDGEAWRRSQTIYFPDARVPLHPAVLSEGAASLLPGVDRPALLWTIDLDDAAEPTDVRLERVVVRSRAQLDYPAMARAVADGGLPAEIALLPEVGRLRRAAAIGRGAIELNAPEAEVEPDGTGWRLVLRSAAPIEEYNAQVSLLTGMCAAEIMLAGGVGVLRTLPAAQPADVSRVRAGAHALGIDWPPDATPAEVLAGVDAGTPRGAAFLDLAASLLRGAGYTPFDGTAPKRTGHAGVGSSYAHVTAPLRRLVDRYALEVCLALSAGREVPDWARQGLARLPPVMSAGDQRAAAAERAVVDLTEAVLLAGRVGETFEVAVVDEGTVAVDDPPVRARCEGTDLPVGQRIRVRLVEADPATRRVLFRR</sequence>
<accession>A0A8J3IYN3</accession>
<dbReference type="GO" id="GO:0003723">
    <property type="term" value="F:RNA binding"/>
    <property type="evidence" value="ECO:0007669"/>
    <property type="project" value="InterPro"/>
</dbReference>
<keyword evidence="3" id="KW-1185">Reference proteome</keyword>
<dbReference type="Pfam" id="PF18614">
    <property type="entry name" value="RNase_II_C_S1"/>
    <property type="match status" value="1"/>
</dbReference>
<organism evidence="2 3">
    <name type="scientific">Actinocatenispora rupis</name>
    <dbReference type="NCBI Taxonomy" id="519421"/>
    <lineage>
        <taxon>Bacteria</taxon>
        <taxon>Bacillati</taxon>
        <taxon>Actinomycetota</taxon>
        <taxon>Actinomycetes</taxon>
        <taxon>Micromonosporales</taxon>
        <taxon>Micromonosporaceae</taxon>
        <taxon>Actinocatenispora</taxon>
    </lineage>
</organism>
<dbReference type="Proteomes" id="UP000612808">
    <property type="component" value="Unassembled WGS sequence"/>
</dbReference>
<dbReference type="Pfam" id="PF00773">
    <property type="entry name" value="RNB"/>
    <property type="match status" value="1"/>
</dbReference>
<dbReference type="InterPro" id="IPR012340">
    <property type="entry name" value="NA-bd_OB-fold"/>
</dbReference>
<gene>
    <name evidence="2" type="ORF">Aru02nite_21090</name>
</gene>
<dbReference type="AlphaFoldDB" id="A0A8J3IYN3"/>
<dbReference type="SUPFAM" id="SSF50249">
    <property type="entry name" value="Nucleic acid-binding proteins"/>
    <property type="match status" value="1"/>
</dbReference>
<dbReference type="InterPro" id="IPR050180">
    <property type="entry name" value="RNR_Ribonuclease"/>
</dbReference>
<dbReference type="PANTHER" id="PTHR23355">
    <property type="entry name" value="RIBONUCLEASE"/>
    <property type="match status" value="1"/>
</dbReference>
<evidence type="ECO:0000313" key="3">
    <source>
        <dbReference type="Proteomes" id="UP000612808"/>
    </source>
</evidence>
<dbReference type="InterPro" id="IPR001900">
    <property type="entry name" value="RNase_II/R"/>
</dbReference>
<protein>
    <submittedName>
        <fullName evidence="2">Ribonuclease R</fullName>
    </submittedName>
</protein>
<dbReference type="SMART" id="SM00955">
    <property type="entry name" value="RNB"/>
    <property type="match status" value="1"/>
</dbReference>
<comment type="caution">
    <text evidence="2">The sequence shown here is derived from an EMBL/GenBank/DDBJ whole genome shotgun (WGS) entry which is preliminary data.</text>
</comment>
<dbReference type="GO" id="GO:0006402">
    <property type="term" value="P:mRNA catabolic process"/>
    <property type="evidence" value="ECO:0007669"/>
    <property type="project" value="TreeGrafter"/>
</dbReference>
<dbReference type="RefSeq" id="WP_239076593.1">
    <property type="nucleotide sequence ID" value="NZ_BAAAZM010000006.1"/>
</dbReference>
<name>A0A8J3IYN3_9ACTN</name>
<reference evidence="2" key="1">
    <citation type="submission" date="2021-01" db="EMBL/GenBank/DDBJ databases">
        <title>Whole genome shotgun sequence of Actinocatenispora rupis NBRC 107355.</title>
        <authorList>
            <person name="Komaki H."/>
            <person name="Tamura T."/>
        </authorList>
    </citation>
    <scope>NUCLEOTIDE SEQUENCE</scope>
    <source>
        <strain evidence="2">NBRC 107355</strain>
    </source>
</reference>
<evidence type="ECO:0000259" key="1">
    <source>
        <dbReference type="SMART" id="SM00955"/>
    </source>
</evidence>
<dbReference type="InterPro" id="IPR040596">
    <property type="entry name" value="RNase_II_C_S1"/>
</dbReference>